<dbReference type="Gene3D" id="6.10.250.2410">
    <property type="match status" value="1"/>
</dbReference>
<dbReference type="Pfam" id="PF02616">
    <property type="entry name" value="SMC_ScpA"/>
    <property type="match status" value="1"/>
</dbReference>
<evidence type="ECO:0000256" key="2">
    <source>
        <dbReference type="ARBA" id="ARBA00044777"/>
    </source>
</evidence>
<keyword evidence="1" id="KW-0159">Chromosome partition</keyword>
<dbReference type="PANTHER" id="PTHR33969:SF2">
    <property type="entry name" value="SEGREGATION AND CONDENSATION PROTEIN A"/>
    <property type="match status" value="1"/>
</dbReference>
<name>A0ABU2X2Y8_9ACTN</name>
<dbReference type="Proteomes" id="UP001180973">
    <property type="component" value="Unassembled WGS sequence"/>
</dbReference>
<dbReference type="EMBL" id="JAVRFL010000034">
    <property type="protein sequence ID" value="MDT0532118.1"/>
    <property type="molecule type" value="Genomic_DNA"/>
</dbReference>
<accession>A0ABU2X2Y8</accession>
<protein>
    <recommendedName>
        <fullName evidence="2">Segregation and condensation protein A</fullName>
    </recommendedName>
</protein>
<proteinExistence type="predicted"/>
<comment type="caution">
    <text evidence="4">The sequence shown here is derived from an EMBL/GenBank/DDBJ whole genome shotgun (WGS) entry which is preliminary data.</text>
</comment>
<reference evidence="4" key="1">
    <citation type="submission" date="2023-09" db="EMBL/GenBank/DDBJ databases">
        <title>30 novel species of actinomycetes from the DSMZ collection.</title>
        <authorList>
            <person name="Nouioui I."/>
        </authorList>
    </citation>
    <scope>NUCLEOTIDE SEQUENCE</scope>
    <source>
        <strain evidence="4">DSM 115977</strain>
    </source>
</reference>
<feature type="compositionally biased region" description="Pro residues" evidence="3">
    <location>
        <begin position="8"/>
        <end position="21"/>
    </location>
</feature>
<evidence type="ECO:0000256" key="1">
    <source>
        <dbReference type="ARBA" id="ARBA00022829"/>
    </source>
</evidence>
<feature type="compositionally biased region" description="Low complexity" evidence="3">
    <location>
        <begin position="335"/>
        <end position="353"/>
    </location>
</feature>
<evidence type="ECO:0000256" key="3">
    <source>
        <dbReference type="SAM" id="MobiDB-lite"/>
    </source>
</evidence>
<gene>
    <name evidence="4" type="ORF">RM555_24270</name>
</gene>
<evidence type="ECO:0000313" key="5">
    <source>
        <dbReference type="Proteomes" id="UP001180973"/>
    </source>
</evidence>
<keyword evidence="5" id="KW-1185">Reference proteome</keyword>
<dbReference type="InterPro" id="IPR003768">
    <property type="entry name" value="ScpA"/>
</dbReference>
<feature type="region of interest" description="Disordered" evidence="3">
    <location>
        <begin position="286"/>
        <end position="383"/>
    </location>
</feature>
<dbReference type="PANTHER" id="PTHR33969">
    <property type="entry name" value="SEGREGATION AND CONDENSATION PROTEIN A"/>
    <property type="match status" value="1"/>
</dbReference>
<sequence>MDYGLPVTAPPLDPPTTPEQPPVRAAEAVAEVPTDPAGVPGAAAESGGFTVRLANFTGPFDLLLQLIGKHKLDVTEVALHRVTDEFIAYIRAMGDQWDLDEASEFLLIAATLLDLKAARLLPAAEVEDEEDLALLEARDLLFARLLQYKAYKEAAAHIAALEEVGGRRYPRAVTLEARYADALPDLVLGIGPERLLKLAIRAMTPKPVPEVSIAHVHMVRVSVREHAGILTERLRRAGTATFSLLCADCEATLEVVARFLALLELYREGLVAFVQEQALEELTVRWTGPADGGPDLHVDEYGGTPPESAGSGPLPAASGERRPASDGTADETDSGADAGSVAEAGSAEADSGSTPGAAAVEGGTSPGVAADGSGAATPEERAG</sequence>
<organism evidence="4 5">
    <name type="scientific">Micromonospora reichwaldensis</name>
    <dbReference type="NCBI Taxonomy" id="3075516"/>
    <lineage>
        <taxon>Bacteria</taxon>
        <taxon>Bacillati</taxon>
        <taxon>Actinomycetota</taxon>
        <taxon>Actinomycetes</taxon>
        <taxon>Micromonosporales</taxon>
        <taxon>Micromonosporaceae</taxon>
        <taxon>Micromonospora</taxon>
    </lineage>
</organism>
<evidence type="ECO:0000313" key="4">
    <source>
        <dbReference type="EMBL" id="MDT0532118.1"/>
    </source>
</evidence>
<feature type="region of interest" description="Disordered" evidence="3">
    <location>
        <begin position="1"/>
        <end position="22"/>
    </location>
</feature>